<proteinExistence type="predicted"/>
<evidence type="ECO:0000313" key="2">
    <source>
        <dbReference type="Proteomes" id="UP000692954"/>
    </source>
</evidence>
<dbReference type="Proteomes" id="UP000692954">
    <property type="component" value="Unassembled WGS sequence"/>
</dbReference>
<comment type="caution">
    <text evidence="1">The sequence shown here is derived from an EMBL/GenBank/DDBJ whole genome shotgun (WGS) entry which is preliminary data.</text>
</comment>
<accession>A0A8S1P7C5</accession>
<sequence>MNQQLVSVLEKQTERKRQVQERKQDQREFWFEVPIIEKQYNGNFVKSNEKQNYLYLD</sequence>
<name>A0A8S1P7C5_9CILI</name>
<gene>
    <name evidence="1" type="ORF">PSON_ATCC_30995.1.T0710011</name>
</gene>
<organism evidence="1 2">
    <name type="scientific">Paramecium sonneborni</name>
    <dbReference type="NCBI Taxonomy" id="65129"/>
    <lineage>
        <taxon>Eukaryota</taxon>
        <taxon>Sar</taxon>
        <taxon>Alveolata</taxon>
        <taxon>Ciliophora</taxon>
        <taxon>Intramacronucleata</taxon>
        <taxon>Oligohymenophorea</taxon>
        <taxon>Peniculida</taxon>
        <taxon>Parameciidae</taxon>
        <taxon>Paramecium</taxon>
    </lineage>
</organism>
<keyword evidence="2" id="KW-1185">Reference proteome</keyword>
<protein>
    <submittedName>
        <fullName evidence="1">Uncharacterized protein</fullName>
    </submittedName>
</protein>
<dbReference type="EMBL" id="CAJJDN010000071">
    <property type="protein sequence ID" value="CAD8098841.1"/>
    <property type="molecule type" value="Genomic_DNA"/>
</dbReference>
<reference evidence="1" key="1">
    <citation type="submission" date="2021-01" db="EMBL/GenBank/DDBJ databases">
        <authorList>
            <consortium name="Genoscope - CEA"/>
            <person name="William W."/>
        </authorList>
    </citation>
    <scope>NUCLEOTIDE SEQUENCE</scope>
</reference>
<evidence type="ECO:0000313" key="1">
    <source>
        <dbReference type="EMBL" id="CAD8098841.1"/>
    </source>
</evidence>
<dbReference type="AlphaFoldDB" id="A0A8S1P7C5"/>